<dbReference type="PANTHER" id="PTHR36000">
    <property type="entry name" value="DEFECTIVE 1273 PROTEIN, PUTATIVE-RELATED"/>
    <property type="match status" value="1"/>
</dbReference>
<evidence type="ECO:0000313" key="4">
    <source>
        <dbReference type="Proteomes" id="UP000655225"/>
    </source>
</evidence>
<dbReference type="Proteomes" id="UP000655225">
    <property type="component" value="Unassembled WGS sequence"/>
</dbReference>
<gene>
    <name evidence="3" type="ORF">HHK36_008247</name>
</gene>
<dbReference type="EMBL" id="JABCRI010000005">
    <property type="protein sequence ID" value="KAF8406167.1"/>
    <property type="molecule type" value="Genomic_DNA"/>
</dbReference>
<keyword evidence="4" id="KW-1185">Reference proteome</keyword>
<sequence>MALMASAIPPPLRFQIQILEGQRCPLIRCSIFSTTRNRHPQIYCIKVPTISQYSDPSKVKMYVDNFKEKLCETFPQPVKEFPWKKAENIVLHRLLFLGEKALKWSLITLFIVSSFSDVIFSISRNRELTIPLGLFVGCTMADFLKETSQELFPTAKERGSSRHLLGVAYFFILVKFISVFFTVGGQSFLSHVGNGGLMQILWLWRKLLEERDYGNEKGNSSGVPDASMSNNVQG</sequence>
<keyword evidence="2" id="KW-0812">Transmembrane</keyword>
<feature type="compositionally biased region" description="Polar residues" evidence="1">
    <location>
        <begin position="217"/>
        <end position="234"/>
    </location>
</feature>
<comment type="caution">
    <text evidence="3">The sequence shown here is derived from an EMBL/GenBank/DDBJ whole genome shotgun (WGS) entry which is preliminary data.</text>
</comment>
<dbReference type="PANTHER" id="PTHR36000:SF3">
    <property type="entry name" value="EMBRYO DEFECTIVE 1273"/>
    <property type="match status" value="1"/>
</dbReference>
<keyword evidence="2" id="KW-0472">Membrane</keyword>
<keyword evidence="2" id="KW-1133">Transmembrane helix</keyword>
<feature type="transmembrane region" description="Helical" evidence="2">
    <location>
        <begin position="101"/>
        <end position="122"/>
    </location>
</feature>
<dbReference type="AlphaFoldDB" id="A0A834ZGA3"/>
<feature type="transmembrane region" description="Helical" evidence="2">
    <location>
        <begin position="164"/>
        <end position="182"/>
    </location>
</feature>
<protein>
    <submittedName>
        <fullName evidence="3">Uncharacterized protein</fullName>
    </submittedName>
</protein>
<proteinExistence type="predicted"/>
<reference evidence="3 4" key="1">
    <citation type="submission" date="2020-04" db="EMBL/GenBank/DDBJ databases">
        <title>Plant Genome Project.</title>
        <authorList>
            <person name="Zhang R.-G."/>
        </authorList>
    </citation>
    <scope>NUCLEOTIDE SEQUENCE [LARGE SCALE GENOMIC DNA]</scope>
    <source>
        <strain evidence="3">YNK0</strain>
        <tissue evidence="3">Leaf</tissue>
    </source>
</reference>
<accession>A0A834ZGA3</accession>
<organism evidence="3 4">
    <name type="scientific">Tetracentron sinense</name>
    <name type="common">Spur-leaf</name>
    <dbReference type="NCBI Taxonomy" id="13715"/>
    <lineage>
        <taxon>Eukaryota</taxon>
        <taxon>Viridiplantae</taxon>
        <taxon>Streptophyta</taxon>
        <taxon>Embryophyta</taxon>
        <taxon>Tracheophyta</taxon>
        <taxon>Spermatophyta</taxon>
        <taxon>Magnoliopsida</taxon>
        <taxon>Trochodendrales</taxon>
        <taxon>Trochodendraceae</taxon>
        <taxon>Tetracentron</taxon>
    </lineage>
</organism>
<dbReference type="OMA" id="GCLMTDF"/>
<evidence type="ECO:0000256" key="1">
    <source>
        <dbReference type="SAM" id="MobiDB-lite"/>
    </source>
</evidence>
<evidence type="ECO:0000313" key="3">
    <source>
        <dbReference type="EMBL" id="KAF8406167.1"/>
    </source>
</evidence>
<name>A0A834ZGA3_TETSI</name>
<evidence type="ECO:0000256" key="2">
    <source>
        <dbReference type="SAM" id="Phobius"/>
    </source>
</evidence>
<feature type="region of interest" description="Disordered" evidence="1">
    <location>
        <begin position="215"/>
        <end position="234"/>
    </location>
</feature>
<dbReference type="OrthoDB" id="742048at2759"/>